<evidence type="ECO:0000256" key="2">
    <source>
        <dbReference type="RuleBase" id="RU003616"/>
    </source>
</evidence>
<dbReference type="Gene3D" id="2.60.40.790">
    <property type="match status" value="1"/>
</dbReference>
<dbReference type="Proteomes" id="UP000290289">
    <property type="component" value="Chromosome 3"/>
</dbReference>
<evidence type="ECO:0000313" key="5">
    <source>
        <dbReference type="Proteomes" id="UP000290289"/>
    </source>
</evidence>
<dbReference type="AlphaFoldDB" id="A0A498KDP1"/>
<evidence type="ECO:0000313" key="4">
    <source>
        <dbReference type="EMBL" id="RXI03612.1"/>
    </source>
</evidence>
<organism evidence="4 5">
    <name type="scientific">Malus domestica</name>
    <name type="common">Apple</name>
    <name type="synonym">Pyrus malus</name>
    <dbReference type="NCBI Taxonomy" id="3750"/>
    <lineage>
        <taxon>Eukaryota</taxon>
        <taxon>Viridiplantae</taxon>
        <taxon>Streptophyta</taxon>
        <taxon>Embryophyta</taxon>
        <taxon>Tracheophyta</taxon>
        <taxon>Spermatophyta</taxon>
        <taxon>Magnoliopsida</taxon>
        <taxon>eudicotyledons</taxon>
        <taxon>Gunneridae</taxon>
        <taxon>Pentapetalae</taxon>
        <taxon>rosids</taxon>
        <taxon>fabids</taxon>
        <taxon>Rosales</taxon>
        <taxon>Rosaceae</taxon>
        <taxon>Amygdaloideae</taxon>
        <taxon>Maleae</taxon>
        <taxon>Malus</taxon>
    </lineage>
</organism>
<dbReference type="SUPFAM" id="SSF49764">
    <property type="entry name" value="HSP20-like chaperones"/>
    <property type="match status" value="1"/>
</dbReference>
<reference evidence="4 5" key="1">
    <citation type="submission" date="2018-10" db="EMBL/GenBank/DDBJ databases">
        <title>A high-quality apple genome assembly.</title>
        <authorList>
            <person name="Hu J."/>
        </authorList>
    </citation>
    <scope>NUCLEOTIDE SEQUENCE [LARGE SCALE GENOMIC DNA]</scope>
    <source>
        <strain evidence="5">cv. HFTH1</strain>
        <tissue evidence="4">Young leaf</tissue>
    </source>
</reference>
<keyword evidence="5" id="KW-1185">Reference proteome</keyword>
<comment type="caution">
    <text evidence="4">The sequence shown here is derived from an EMBL/GenBank/DDBJ whole genome shotgun (WGS) entry which is preliminary data.</text>
</comment>
<dbReference type="STRING" id="3750.A0A498KDP1"/>
<accession>A0A498KDP1</accession>
<sequence length="242" mass="27689">MTTSSTTRKQLEVVRDDQTPQKWCVLLREDVFRRFMSQGSPNPTIQKVFGGASFFSPLLFGKFFDPSDAFPLWEFESDILLSGLRSAGQNTIDWFQTDRDYVLKVELPGEGKNNIQVYAENGKVVEISGQWKQQQQGGESNSLKSTKDWRSGNWWEHGYVRRLELPQDADSKRIEASLINDLLLEIKIHKINNKPLDYEANAKDNDASFKYGSIMIKKGKITRNGDVAQMVERSLSMRETAI</sequence>
<dbReference type="Pfam" id="PF00011">
    <property type="entry name" value="HSP20"/>
    <property type="match status" value="1"/>
</dbReference>
<protein>
    <recommendedName>
        <fullName evidence="3">SHSP domain-containing protein</fullName>
    </recommendedName>
</protein>
<dbReference type="PANTHER" id="PTHR47838">
    <property type="entry name" value="21.7 KDA CLASS VI HEAT SHOCK PROTEIN"/>
    <property type="match status" value="1"/>
</dbReference>
<evidence type="ECO:0000256" key="1">
    <source>
        <dbReference type="PROSITE-ProRule" id="PRU00285"/>
    </source>
</evidence>
<dbReference type="PANTHER" id="PTHR47838:SF1">
    <property type="entry name" value="21.7 KDA CLASS VI HEAT SHOCK PROTEIN"/>
    <property type="match status" value="1"/>
</dbReference>
<feature type="domain" description="SHSP" evidence="3">
    <location>
        <begin position="83"/>
        <end position="205"/>
    </location>
</feature>
<evidence type="ECO:0000259" key="3">
    <source>
        <dbReference type="PROSITE" id="PS01031"/>
    </source>
</evidence>
<dbReference type="EMBL" id="RDQH01000329">
    <property type="protein sequence ID" value="RXI03612.1"/>
    <property type="molecule type" value="Genomic_DNA"/>
</dbReference>
<name>A0A498KDP1_MALDO</name>
<dbReference type="PROSITE" id="PS01031">
    <property type="entry name" value="SHSP"/>
    <property type="match status" value="1"/>
</dbReference>
<dbReference type="InterPro" id="IPR008978">
    <property type="entry name" value="HSP20-like_chaperone"/>
</dbReference>
<dbReference type="InterPro" id="IPR002068">
    <property type="entry name" value="A-crystallin/Hsp20_dom"/>
</dbReference>
<proteinExistence type="inferred from homology"/>
<comment type="similarity">
    <text evidence="1 2">Belongs to the small heat shock protein (HSP20) family.</text>
</comment>
<gene>
    <name evidence="4" type="ORF">DVH24_004264</name>
</gene>